<name>A0A9P0C9G2_BEMTA</name>
<evidence type="ECO:0000256" key="4">
    <source>
        <dbReference type="ARBA" id="ARBA00022989"/>
    </source>
</evidence>
<feature type="transmembrane region" description="Helical" evidence="7">
    <location>
        <begin position="427"/>
        <end position="448"/>
    </location>
</feature>
<reference evidence="9" key="1">
    <citation type="submission" date="2021-12" db="EMBL/GenBank/DDBJ databases">
        <authorList>
            <person name="King R."/>
        </authorList>
    </citation>
    <scope>NUCLEOTIDE SEQUENCE</scope>
</reference>
<dbReference type="AlphaFoldDB" id="A0A9P0C9G2"/>
<keyword evidence="5 7" id="KW-0472">Membrane</keyword>
<feature type="transmembrane region" description="Helical" evidence="7">
    <location>
        <begin position="264"/>
        <end position="291"/>
    </location>
</feature>
<dbReference type="EMBL" id="OU963862">
    <property type="protein sequence ID" value="CAH0753751.1"/>
    <property type="molecule type" value="Genomic_DNA"/>
</dbReference>
<dbReference type="Gene3D" id="1.20.1530.20">
    <property type="match status" value="1"/>
</dbReference>
<accession>A0A9P0C9G2</accession>
<dbReference type="PANTHER" id="PTHR31102:SF1">
    <property type="entry name" value="CATION_H+ EXCHANGER DOMAIN-CONTAINING PROTEIN"/>
    <property type="match status" value="1"/>
</dbReference>
<dbReference type="Proteomes" id="UP001152759">
    <property type="component" value="Chromosome 1"/>
</dbReference>
<evidence type="ECO:0000256" key="5">
    <source>
        <dbReference type="ARBA" id="ARBA00023136"/>
    </source>
</evidence>
<dbReference type="InterPro" id="IPR038770">
    <property type="entry name" value="Na+/solute_symporter_sf"/>
</dbReference>
<feature type="transmembrane region" description="Helical" evidence="7">
    <location>
        <begin position="169"/>
        <end position="188"/>
    </location>
</feature>
<evidence type="ECO:0000256" key="2">
    <source>
        <dbReference type="ARBA" id="ARBA00007367"/>
    </source>
</evidence>
<feature type="transmembrane region" description="Helical" evidence="7">
    <location>
        <begin position="311"/>
        <end position="328"/>
    </location>
</feature>
<dbReference type="PANTHER" id="PTHR31102">
    <property type="match status" value="1"/>
</dbReference>
<sequence length="549" mass="58713">MELTDIDPSTELKELRDNGAGQNLLDEKTNFVKIEKYEHSSPRDREVIKTNKSKSVAQNVSSINASSLDNSESQRGCSAQPFGPKNHWYLTWVTNALCVVLLYLVLYFLLKNEMLPGGQLLSLLAVILCAYFVGQVVKLMHLPPLLGMLVTGIIFRNTGLFHADGVYREAVLVLRDVALTTILIKAGLGLDPKAMRKLSMVVLGLSFVPCLVEAAGVAIFAFVILGFPWVWGFSLGFVLSAVSPAVVVPTLLKLQNEGYGESKGIATMVIAASSLDDVVAISAFGLCLSLVLDEKDSNLVLKFIKGPAEAIGGLIIGTLWGILVGYLPHQKEQILTVRRAFLVGAGGLTAVLGAHHLGYPGAGPLVSITAAFVACICWKNQGYSVEYNPVETVFSGIWKILQPTLFGLTGAEIDFNQIHGATILEGIGVLAGGLLFRVVGCCLVLISTKLNFKEVVFVNIAWLPKATVQAALGSVLLDSVLAMESHSDQEVKFGRDCLTIAVLSILITAPIGAIGISILGPKCLSTEGAKGKTTKLEVKKPASKEDNIV</sequence>
<feature type="domain" description="Cation/H+ exchanger transmembrane" evidence="8">
    <location>
        <begin position="127"/>
        <end position="518"/>
    </location>
</feature>
<comment type="subcellular location">
    <subcellularLocation>
        <location evidence="1">Membrane</location>
        <topology evidence="1">Multi-pass membrane protein</topology>
    </subcellularLocation>
</comment>
<evidence type="ECO:0000313" key="9">
    <source>
        <dbReference type="EMBL" id="CAH0753751.1"/>
    </source>
</evidence>
<protein>
    <recommendedName>
        <fullName evidence="8">Cation/H+ exchanger transmembrane domain-containing protein</fullName>
    </recommendedName>
</protein>
<evidence type="ECO:0000256" key="7">
    <source>
        <dbReference type="SAM" id="Phobius"/>
    </source>
</evidence>
<dbReference type="Pfam" id="PF00999">
    <property type="entry name" value="Na_H_Exchanger"/>
    <property type="match status" value="1"/>
</dbReference>
<comment type="similarity">
    <text evidence="2">Belongs to the monovalent cation:proton antiporter 1 (CPA1) transporter (TC 2.A.36) family.</text>
</comment>
<feature type="transmembrane region" description="Helical" evidence="7">
    <location>
        <begin position="231"/>
        <end position="252"/>
    </location>
</feature>
<feature type="transmembrane region" description="Helical" evidence="7">
    <location>
        <begin position="200"/>
        <end position="225"/>
    </location>
</feature>
<feature type="transmembrane region" description="Helical" evidence="7">
    <location>
        <begin position="116"/>
        <end position="133"/>
    </location>
</feature>
<dbReference type="GO" id="GO:1902600">
    <property type="term" value="P:proton transmembrane transport"/>
    <property type="evidence" value="ECO:0007669"/>
    <property type="project" value="InterPro"/>
</dbReference>
<proteinExistence type="inferred from homology"/>
<feature type="transmembrane region" description="Helical" evidence="7">
    <location>
        <begin position="497"/>
        <end position="520"/>
    </location>
</feature>
<feature type="region of interest" description="Disordered" evidence="6">
    <location>
        <begin position="1"/>
        <end position="20"/>
    </location>
</feature>
<evidence type="ECO:0000313" key="10">
    <source>
        <dbReference type="Proteomes" id="UP001152759"/>
    </source>
</evidence>
<keyword evidence="3 7" id="KW-0812">Transmembrane</keyword>
<feature type="transmembrane region" description="Helical" evidence="7">
    <location>
        <begin position="88"/>
        <end position="110"/>
    </location>
</feature>
<dbReference type="InterPro" id="IPR051843">
    <property type="entry name" value="CPA1_transporter"/>
</dbReference>
<dbReference type="InterPro" id="IPR006153">
    <property type="entry name" value="Cation/H_exchanger_TM"/>
</dbReference>
<evidence type="ECO:0000256" key="6">
    <source>
        <dbReference type="SAM" id="MobiDB-lite"/>
    </source>
</evidence>
<evidence type="ECO:0000259" key="8">
    <source>
        <dbReference type="Pfam" id="PF00999"/>
    </source>
</evidence>
<keyword evidence="4 7" id="KW-1133">Transmembrane helix</keyword>
<organism evidence="9 10">
    <name type="scientific">Bemisia tabaci</name>
    <name type="common">Sweetpotato whitefly</name>
    <name type="synonym">Aleurodes tabaci</name>
    <dbReference type="NCBI Taxonomy" id="7038"/>
    <lineage>
        <taxon>Eukaryota</taxon>
        <taxon>Metazoa</taxon>
        <taxon>Ecdysozoa</taxon>
        <taxon>Arthropoda</taxon>
        <taxon>Hexapoda</taxon>
        <taxon>Insecta</taxon>
        <taxon>Pterygota</taxon>
        <taxon>Neoptera</taxon>
        <taxon>Paraneoptera</taxon>
        <taxon>Hemiptera</taxon>
        <taxon>Sternorrhyncha</taxon>
        <taxon>Aleyrodoidea</taxon>
        <taxon>Aleyrodidae</taxon>
        <taxon>Aleyrodinae</taxon>
        <taxon>Bemisia</taxon>
    </lineage>
</organism>
<evidence type="ECO:0000256" key="3">
    <source>
        <dbReference type="ARBA" id="ARBA00022692"/>
    </source>
</evidence>
<gene>
    <name evidence="9" type="ORF">BEMITA_LOCUS1054</name>
</gene>
<feature type="transmembrane region" description="Helical" evidence="7">
    <location>
        <begin position="455"/>
        <end position="477"/>
    </location>
</feature>
<dbReference type="GO" id="GO:0015297">
    <property type="term" value="F:antiporter activity"/>
    <property type="evidence" value="ECO:0007669"/>
    <property type="project" value="InterPro"/>
</dbReference>
<keyword evidence="10" id="KW-1185">Reference proteome</keyword>
<dbReference type="GO" id="GO:0016020">
    <property type="term" value="C:membrane"/>
    <property type="evidence" value="ECO:0007669"/>
    <property type="project" value="UniProtKB-SubCell"/>
</dbReference>
<feature type="transmembrane region" description="Helical" evidence="7">
    <location>
        <begin position="340"/>
        <end position="359"/>
    </location>
</feature>
<evidence type="ECO:0000256" key="1">
    <source>
        <dbReference type="ARBA" id="ARBA00004141"/>
    </source>
</evidence>